<dbReference type="InParanoid" id="A0A165DEM1"/>
<keyword evidence="3" id="KW-1185">Reference proteome</keyword>
<dbReference type="EMBL" id="KV427634">
    <property type="protein sequence ID" value="KZT04715.1"/>
    <property type="molecule type" value="Genomic_DNA"/>
</dbReference>
<gene>
    <name evidence="2" type="ORF">LAESUDRAFT_760754</name>
</gene>
<dbReference type="RefSeq" id="XP_040762455.1">
    <property type="nucleotide sequence ID" value="XM_040912796.1"/>
</dbReference>
<dbReference type="AlphaFoldDB" id="A0A165DEM1"/>
<sequence length="179" mass="19215">MTVNVCPTTTETMSIVPTLHLEPGMSHPHSLGAGPSSRPFPGYPSPSTTDTPYGPPPHSIQLNLEDALFSLLPDCLAHFQLGQEVQHGFHPVLQHRSVTRRTRIFSVWWVICSTTWQASSALAVNPSLAGMSARTPLCAVKVTSSASLYCIVVHGKTCLCTFSTSSLISIGCMAVNINL</sequence>
<evidence type="ECO:0000313" key="2">
    <source>
        <dbReference type="EMBL" id="KZT04715.1"/>
    </source>
</evidence>
<proteinExistence type="predicted"/>
<protein>
    <submittedName>
        <fullName evidence="2">Uncharacterized protein</fullName>
    </submittedName>
</protein>
<name>A0A165DEM1_9APHY</name>
<organism evidence="2 3">
    <name type="scientific">Laetiporus sulphureus 93-53</name>
    <dbReference type="NCBI Taxonomy" id="1314785"/>
    <lineage>
        <taxon>Eukaryota</taxon>
        <taxon>Fungi</taxon>
        <taxon>Dikarya</taxon>
        <taxon>Basidiomycota</taxon>
        <taxon>Agaricomycotina</taxon>
        <taxon>Agaricomycetes</taxon>
        <taxon>Polyporales</taxon>
        <taxon>Laetiporus</taxon>
    </lineage>
</organism>
<reference evidence="2 3" key="1">
    <citation type="journal article" date="2016" name="Mol. Biol. Evol.">
        <title>Comparative Genomics of Early-Diverging Mushroom-Forming Fungi Provides Insights into the Origins of Lignocellulose Decay Capabilities.</title>
        <authorList>
            <person name="Nagy L.G."/>
            <person name="Riley R."/>
            <person name="Tritt A."/>
            <person name="Adam C."/>
            <person name="Daum C."/>
            <person name="Floudas D."/>
            <person name="Sun H."/>
            <person name="Yadav J.S."/>
            <person name="Pangilinan J."/>
            <person name="Larsson K.H."/>
            <person name="Matsuura K."/>
            <person name="Barry K."/>
            <person name="Labutti K."/>
            <person name="Kuo R."/>
            <person name="Ohm R.A."/>
            <person name="Bhattacharya S.S."/>
            <person name="Shirouzu T."/>
            <person name="Yoshinaga Y."/>
            <person name="Martin F.M."/>
            <person name="Grigoriev I.V."/>
            <person name="Hibbett D.S."/>
        </authorList>
    </citation>
    <scope>NUCLEOTIDE SEQUENCE [LARGE SCALE GENOMIC DNA]</scope>
    <source>
        <strain evidence="2 3">93-53</strain>
    </source>
</reference>
<dbReference type="Proteomes" id="UP000076871">
    <property type="component" value="Unassembled WGS sequence"/>
</dbReference>
<evidence type="ECO:0000313" key="3">
    <source>
        <dbReference type="Proteomes" id="UP000076871"/>
    </source>
</evidence>
<feature type="region of interest" description="Disordered" evidence="1">
    <location>
        <begin position="24"/>
        <end position="57"/>
    </location>
</feature>
<evidence type="ECO:0000256" key="1">
    <source>
        <dbReference type="SAM" id="MobiDB-lite"/>
    </source>
</evidence>
<dbReference type="GeneID" id="63829824"/>
<accession>A0A165DEM1</accession>